<keyword evidence="2" id="KW-1185">Reference proteome</keyword>
<accession>A0A564ZNW5</accession>
<dbReference type="Gene3D" id="3.40.50.1000">
    <property type="entry name" value="HAD superfamily/HAD-like"/>
    <property type="match status" value="1"/>
</dbReference>
<protein>
    <submittedName>
        <fullName evidence="1">2-hydroxy-3-keto-5-methylthiopentenyl-1-phosphate phosphatase</fullName>
    </submittedName>
</protein>
<dbReference type="NCBIfam" id="TIGR01488">
    <property type="entry name" value="HAD-SF-IB"/>
    <property type="match status" value="1"/>
</dbReference>
<dbReference type="InterPro" id="IPR023214">
    <property type="entry name" value="HAD_sf"/>
</dbReference>
<dbReference type="Gene3D" id="3.90.1470.20">
    <property type="match status" value="1"/>
</dbReference>
<dbReference type="PANTHER" id="PTHR43344:SF21">
    <property type="entry name" value="POLYOL PHOSPHATE PHOSPHATASE PYP1"/>
    <property type="match status" value="1"/>
</dbReference>
<dbReference type="GO" id="GO:0006564">
    <property type="term" value="P:L-serine biosynthetic process"/>
    <property type="evidence" value="ECO:0007669"/>
    <property type="project" value="TreeGrafter"/>
</dbReference>
<dbReference type="GO" id="GO:0000287">
    <property type="term" value="F:magnesium ion binding"/>
    <property type="evidence" value="ECO:0007669"/>
    <property type="project" value="TreeGrafter"/>
</dbReference>
<dbReference type="InterPro" id="IPR036412">
    <property type="entry name" value="HAD-like_sf"/>
</dbReference>
<evidence type="ECO:0000313" key="2">
    <source>
        <dbReference type="Proteomes" id="UP000334340"/>
    </source>
</evidence>
<dbReference type="InterPro" id="IPR050582">
    <property type="entry name" value="HAD-like_SerB"/>
</dbReference>
<proteinExistence type="predicted"/>
<evidence type="ECO:0000313" key="1">
    <source>
        <dbReference type="EMBL" id="VUZ86352.1"/>
    </source>
</evidence>
<gene>
    <name evidence="1" type="primary">mtnX_2</name>
    <name evidence="1" type="ORF">MELA_02754</name>
</gene>
<dbReference type="AlphaFoldDB" id="A0A564ZNW5"/>
<dbReference type="GO" id="GO:0005737">
    <property type="term" value="C:cytoplasm"/>
    <property type="evidence" value="ECO:0007669"/>
    <property type="project" value="TreeGrafter"/>
</dbReference>
<organism evidence="1 2">
    <name type="scientific">Candidatus Methylomirabilis lanthanidiphila</name>
    <dbReference type="NCBI Taxonomy" id="2211376"/>
    <lineage>
        <taxon>Bacteria</taxon>
        <taxon>Candidatus Methylomirabilota</taxon>
        <taxon>Candidatus Methylomirabilia</taxon>
        <taxon>Candidatus Methylomirabilales</taxon>
        <taxon>Candidatus Methylomirabilaceae</taxon>
        <taxon>Candidatus Methylomirabilis</taxon>
    </lineage>
</organism>
<dbReference type="Pfam" id="PF12710">
    <property type="entry name" value="HAD"/>
    <property type="match status" value="1"/>
</dbReference>
<dbReference type="PANTHER" id="PTHR43344">
    <property type="entry name" value="PHOSPHOSERINE PHOSPHATASE"/>
    <property type="match status" value="1"/>
</dbReference>
<dbReference type="Proteomes" id="UP000334340">
    <property type="component" value="Unassembled WGS sequence"/>
</dbReference>
<dbReference type="SUPFAM" id="SSF56784">
    <property type="entry name" value="HAD-like"/>
    <property type="match status" value="1"/>
</dbReference>
<sequence>MSQFCLSGIIHSTSRPGTRAPSPRRTDLPRDLSAFQVLCDFDGTITRTDVTDAILEAFALPAFREWQGRWERGEITGRECLSRQVALIRADRATLIRFAADIPIDEGIVALDQRCAEQGIPLTIVSDGLDLLIDTVLRRHGLSHIPVISNHLVWNGNSFPSLSFPFPSPDCWTGAGTCKCAVAASGGFSPRETVYIGDGRSDRCVSTVAQHVFAKGRLREWCDLQGVDCEPFETLTDVVEHLFQKGEQIE</sequence>
<name>A0A564ZNW5_9BACT</name>
<dbReference type="GO" id="GO:0036424">
    <property type="term" value="F:L-phosphoserine phosphatase activity"/>
    <property type="evidence" value="ECO:0007669"/>
    <property type="project" value="TreeGrafter"/>
</dbReference>
<dbReference type="EMBL" id="CABIKM010000052">
    <property type="protein sequence ID" value="VUZ86352.1"/>
    <property type="molecule type" value="Genomic_DNA"/>
</dbReference>
<reference evidence="1 2" key="1">
    <citation type="submission" date="2019-07" db="EMBL/GenBank/DDBJ databases">
        <authorList>
            <person name="Cremers G."/>
        </authorList>
    </citation>
    <scope>NUCLEOTIDE SEQUENCE [LARGE SCALE GENOMIC DNA]</scope>
</reference>